<evidence type="ECO:0000259" key="8">
    <source>
        <dbReference type="Pfam" id="PF05193"/>
    </source>
</evidence>
<evidence type="ECO:0000256" key="6">
    <source>
        <dbReference type="ARBA" id="ARBA00023049"/>
    </source>
</evidence>
<comment type="similarity">
    <text evidence="1">Belongs to the peptidase M16 family.</text>
</comment>
<dbReference type="FunFam" id="3.30.830.10:FF:000005">
    <property type="entry name" value="nardilysin isoform X1"/>
    <property type="match status" value="1"/>
</dbReference>
<dbReference type="Pfam" id="PF16187">
    <property type="entry name" value="Peptidase_M16_M"/>
    <property type="match status" value="2"/>
</dbReference>
<dbReference type="InterPro" id="IPR011249">
    <property type="entry name" value="Metalloenz_LuxS/M16"/>
</dbReference>
<keyword evidence="5" id="KW-0862">Zinc</keyword>
<dbReference type="AlphaFoldDB" id="A0AAD9MM67"/>
<gene>
    <name evidence="11" type="ORF">QBZ16_000554</name>
</gene>
<dbReference type="GO" id="GO:0005829">
    <property type="term" value="C:cytosol"/>
    <property type="evidence" value="ECO:0007669"/>
    <property type="project" value="TreeGrafter"/>
</dbReference>
<feature type="domain" description="Peptidase M16 middle/third" evidence="9">
    <location>
        <begin position="286"/>
        <end position="382"/>
    </location>
</feature>
<dbReference type="SUPFAM" id="SSF63411">
    <property type="entry name" value="LuxS/MPP-like metallohydrolase"/>
    <property type="match status" value="4"/>
</dbReference>
<dbReference type="Proteomes" id="UP001255856">
    <property type="component" value="Unassembled WGS sequence"/>
</dbReference>
<evidence type="ECO:0000313" key="11">
    <source>
        <dbReference type="EMBL" id="KAK2080700.1"/>
    </source>
</evidence>
<dbReference type="Gene3D" id="3.30.830.10">
    <property type="entry name" value="Metalloenzyme, LuxS/M16 peptidase-like"/>
    <property type="match status" value="3"/>
</dbReference>
<dbReference type="GO" id="GO:0005739">
    <property type="term" value="C:mitochondrion"/>
    <property type="evidence" value="ECO:0007669"/>
    <property type="project" value="TreeGrafter"/>
</dbReference>
<keyword evidence="2" id="KW-0645">Protease</keyword>
<dbReference type="InterPro" id="IPR011765">
    <property type="entry name" value="Pept_M16_N"/>
</dbReference>
<feature type="domain" description="Peptidase M16 middle/third" evidence="9">
    <location>
        <begin position="472"/>
        <end position="656"/>
    </location>
</feature>
<sequence length="939" mass="103404">MLFYSSEKYPQEDEYSKYIAEHGGKTNAFTSAESTNFHFDVNWDALPEALDRFAQFFISPLISKDGVSREAKAVDSEHGKNLNSDAWKALQLWKHTANQEHPFRLLEFYRTHYCSQLMRVAIVGRHSLEELEALATAAFSAVPCRGLEPTLFPAGATSTEGLLIKMVPEKEGHTIELQWRVEPELAHYKSAPSQYLSHLLGDEGEGSLFAVLRSQGWATGLCAGEAGTSFSAASFFMIHISLTDEGQRHALEVTSLVFRYLELLRREGGVSRELWEDARALAAMRFDYAEKIPPCSYASLMAGGMQVYGQEDLLMALHHVPQVFDPELLQRVLDSLRPEGARVLWMSSDFKAEPSACVEREPWYATPHSREPLPASWLDAWRGGILADPLTATLGSSEFALCARGLAAGAHAGESEEPSSAVVEALGADELTSSARPTAPSSGVNAVVDADKFSPDAGAAALLEDGALGQLLQSRLRLPVKNEYIPTDFSLIEEASPRPTRVLRQAQLTLWHRAAPDFRVPKLALYAHLILPAAYASPAAAASTQLACRVLADALTEAAYPAELAGLSYGARATTRGVLLSFWGYAGTLGRLVERVTGALFDPSTRAAEPARVAVVRERLARDYANAQYEQPYQRALYLLSLALEARRWHLDDYAAALPGISAERLVKFWREDLFSVARVEALAHGNGPEARVVSLPRGLAAIHTTLGPNEANGNAAALVAFQIGPDDARRNALADLVAHVGQREAFHALRTREQLGYIVNLAAYWVLAVKHVLVLVQSSSRQADHLHARILAFMPTLARRFTEMSKAEFAQQVEELAKAKLEKPKRLRDAAAIDWAEIDDGIHRFDRAEEEAAELRKLSKAAVVEFIQENLVNPTSRRQFAVLVKGHGLEEPEAGETDAQAKELANHPDLKQHEPIQSLEVTDLYAFKRSQNLYPSFL</sequence>
<evidence type="ECO:0000259" key="9">
    <source>
        <dbReference type="Pfam" id="PF16187"/>
    </source>
</evidence>
<evidence type="ECO:0000256" key="1">
    <source>
        <dbReference type="ARBA" id="ARBA00007261"/>
    </source>
</evidence>
<evidence type="ECO:0000259" key="7">
    <source>
        <dbReference type="Pfam" id="PF00675"/>
    </source>
</evidence>
<protein>
    <submittedName>
        <fullName evidence="11">Uncharacterized protein</fullName>
    </submittedName>
</protein>
<comment type="caution">
    <text evidence="11">The sequence shown here is derived from an EMBL/GenBank/DDBJ whole genome shotgun (WGS) entry which is preliminary data.</text>
</comment>
<dbReference type="GO" id="GO:0043171">
    <property type="term" value="P:peptide catabolic process"/>
    <property type="evidence" value="ECO:0007669"/>
    <property type="project" value="TreeGrafter"/>
</dbReference>
<keyword evidence="12" id="KW-1185">Reference proteome</keyword>
<proteinExistence type="inferred from homology"/>
<dbReference type="GO" id="GO:0004222">
    <property type="term" value="F:metalloendopeptidase activity"/>
    <property type="evidence" value="ECO:0007669"/>
    <property type="project" value="TreeGrafter"/>
</dbReference>
<dbReference type="InterPro" id="IPR054734">
    <property type="entry name" value="PqqF-like_C_4"/>
</dbReference>
<dbReference type="GO" id="GO:0046872">
    <property type="term" value="F:metal ion binding"/>
    <property type="evidence" value="ECO:0007669"/>
    <property type="project" value="UniProtKB-KW"/>
</dbReference>
<accession>A0AAD9MM67</accession>
<feature type="domain" description="Coenzyme PQQ synthesis protein F-like C-terminal lobe" evidence="10">
    <location>
        <begin position="737"/>
        <end position="836"/>
    </location>
</feature>
<evidence type="ECO:0000256" key="5">
    <source>
        <dbReference type="ARBA" id="ARBA00022833"/>
    </source>
</evidence>
<keyword evidence="6" id="KW-0482">Metalloprotease</keyword>
<keyword evidence="4" id="KW-0378">Hydrolase</keyword>
<reference evidence="11" key="1">
    <citation type="submission" date="2021-01" db="EMBL/GenBank/DDBJ databases">
        <authorList>
            <person name="Eckstrom K.M.E."/>
        </authorList>
    </citation>
    <scope>NUCLEOTIDE SEQUENCE</scope>
    <source>
        <strain evidence="11">UVCC 0001</strain>
    </source>
</reference>
<dbReference type="PANTHER" id="PTHR43690:SF18">
    <property type="entry name" value="INSULIN-DEGRADING ENZYME-RELATED"/>
    <property type="match status" value="1"/>
</dbReference>
<organism evidence="11 12">
    <name type="scientific">Prototheca wickerhamii</name>
    <dbReference type="NCBI Taxonomy" id="3111"/>
    <lineage>
        <taxon>Eukaryota</taxon>
        <taxon>Viridiplantae</taxon>
        <taxon>Chlorophyta</taxon>
        <taxon>core chlorophytes</taxon>
        <taxon>Trebouxiophyceae</taxon>
        <taxon>Chlorellales</taxon>
        <taxon>Chlorellaceae</taxon>
        <taxon>Prototheca</taxon>
    </lineage>
</organism>
<feature type="domain" description="Peptidase M16 C-terminal" evidence="8">
    <location>
        <begin position="105"/>
        <end position="280"/>
    </location>
</feature>
<evidence type="ECO:0000256" key="4">
    <source>
        <dbReference type="ARBA" id="ARBA00022801"/>
    </source>
</evidence>
<name>A0AAD9MM67_PROWI</name>
<feature type="domain" description="Peptidase M16 N-terminal" evidence="7">
    <location>
        <begin position="1"/>
        <end position="98"/>
    </location>
</feature>
<dbReference type="InterPro" id="IPR050626">
    <property type="entry name" value="Peptidase_M16"/>
</dbReference>
<dbReference type="PANTHER" id="PTHR43690">
    <property type="entry name" value="NARDILYSIN"/>
    <property type="match status" value="1"/>
</dbReference>
<evidence type="ECO:0000256" key="3">
    <source>
        <dbReference type="ARBA" id="ARBA00022723"/>
    </source>
</evidence>
<dbReference type="Pfam" id="PF00675">
    <property type="entry name" value="Peptidase_M16"/>
    <property type="match status" value="1"/>
</dbReference>
<dbReference type="Pfam" id="PF22456">
    <property type="entry name" value="PqqF-like_C_4"/>
    <property type="match status" value="1"/>
</dbReference>
<dbReference type="InterPro" id="IPR007863">
    <property type="entry name" value="Peptidase_M16_C"/>
</dbReference>
<keyword evidence="3" id="KW-0479">Metal-binding</keyword>
<dbReference type="Pfam" id="PF05193">
    <property type="entry name" value="Peptidase_M16_C"/>
    <property type="match status" value="1"/>
</dbReference>
<evidence type="ECO:0000313" key="12">
    <source>
        <dbReference type="Proteomes" id="UP001255856"/>
    </source>
</evidence>
<dbReference type="GO" id="GO:0051603">
    <property type="term" value="P:proteolysis involved in protein catabolic process"/>
    <property type="evidence" value="ECO:0007669"/>
    <property type="project" value="TreeGrafter"/>
</dbReference>
<dbReference type="EMBL" id="JASFZW010000001">
    <property type="protein sequence ID" value="KAK2080700.1"/>
    <property type="molecule type" value="Genomic_DNA"/>
</dbReference>
<dbReference type="InterPro" id="IPR032632">
    <property type="entry name" value="Peptidase_M16_M"/>
</dbReference>
<evidence type="ECO:0000256" key="2">
    <source>
        <dbReference type="ARBA" id="ARBA00022670"/>
    </source>
</evidence>
<evidence type="ECO:0000259" key="10">
    <source>
        <dbReference type="Pfam" id="PF22456"/>
    </source>
</evidence>